<dbReference type="EMBL" id="JAMCCK010000163">
    <property type="protein sequence ID" value="MCL3999141.1"/>
    <property type="molecule type" value="Genomic_DNA"/>
</dbReference>
<protein>
    <submittedName>
        <fullName evidence="1">ATP-binding protein</fullName>
    </submittedName>
</protein>
<name>A0ABT0P6F0_9ACTN</name>
<feature type="non-terminal residue" evidence="1">
    <location>
        <position position="1"/>
    </location>
</feature>
<sequence>AIYAFACMAQVHARPTPTDGFARWSETDPLGQTGPSAAELAQRALSMMRLDGAKIGSAPPAGSKGLIGMPVWLWTAQTPNTWGPLSTTASAGGLSVTATAHVKSITWAMGDGTSVTCTKPGTPYEKSYGKQESPDCGHTYTKVPAGGSYKVTATSTWVIDWTATNGETGTLPNETRTAGTAINIGELQVVN</sequence>
<proteinExistence type="predicted"/>
<reference evidence="1 2" key="1">
    <citation type="submission" date="2022-05" db="EMBL/GenBank/DDBJ databases">
        <title>Genome Resource of Streptomyces lavenduligriseus GA1-1, a Strain with Broad-Spectrum Antifungal Activity against Phytopathogenic Fungi.</title>
        <authorList>
            <person name="Qi D."/>
        </authorList>
    </citation>
    <scope>NUCLEOTIDE SEQUENCE [LARGE SCALE GENOMIC DNA]</scope>
    <source>
        <strain evidence="1 2">GA1-1</strain>
    </source>
</reference>
<organism evidence="1 2">
    <name type="scientific">Streptomyces lavenduligriseus</name>
    <dbReference type="NCBI Taxonomy" id="67315"/>
    <lineage>
        <taxon>Bacteria</taxon>
        <taxon>Bacillati</taxon>
        <taxon>Actinomycetota</taxon>
        <taxon>Actinomycetes</taxon>
        <taxon>Kitasatosporales</taxon>
        <taxon>Streptomycetaceae</taxon>
        <taxon>Streptomyces</taxon>
    </lineage>
</organism>
<gene>
    <name evidence="1" type="ORF">M4438_37610</name>
</gene>
<keyword evidence="1" id="KW-0067">ATP-binding</keyword>
<comment type="caution">
    <text evidence="1">The sequence shown here is derived from an EMBL/GenBank/DDBJ whole genome shotgun (WGS) entry which is preliminary data.</text>
</comment>
<evidence type="ECO:0000313" key="1">
    <source>
        <dbReference type="EMBL" id="MCL3999141.1"/>
    </source>
</evidence>
<dbReference type="GO" id="GO:0005524">
    <property type="term" value="F:ATP binding"/>
    <property type="evidence" value="ECO:0007669"/>
    <property type="project" value="UniProtKB-KW"/>
</dbReference>
<dbReference type="Proteomes" id="UP001202052">
    <property type="component" value="Unassembled WGS sequence"/>
</dbReference>
<accession>A0ABT0P6F0</accession>
<keyword evidence="2" id="KW-1185">Reference proteome</keyword>
<evidence type="ECO:0000313" key="2">
    <source>
        <dbReference type="Proteomes" id="UP001202052"/>
    </source>
</evidence>
<keyword evidence="1" id="KW-0547">Nucleotide-binding</keyword>